<keyword evidence="4" id="KW-1185">Reference proteome</keyword>
<dbReference type="PANTHER" id="PTHR43364:SF4">
    <property type="entry name" value="NAD(P)-LINKED OXIDOREDUCTASE SUPERFAMILY PROTEIN"/>
    <property type="match status" value="1"/>
</dbReference>
<comment type="caution">
    <text evidence="3">The sequence shown here is derived from an EMBL/GenBank/DDBJ whole genome shotgun (WGS) entry which is preliminary data.</text>
</comment>
<dbReference type="CDD" id="cd19080">
    <property type="entry name" value="AKR_AKR9A_9B"/>
    <property type="match status" value="1"/>
</dbReference>
<feature type="domain" description="NADP-dependent oxidoreductase" evidence="2">
    <location>
        <begin position="20"/>
        <end position="317"/>
    </location>
</feature>
<dbReference type="InterPro" id="IPR050523">
    <property type="entry name" value="AKR_Detox_Biosynth"/>
</dbReference>
<dbReference type="Proteomes" id="UP001595699">
    <property type="component" value="Unassembled WGS sequence"/>
</dbReference>
<proteinExistence type="predicted"/>
<evidence type="ECO:0000313" key="3">
    <source>
        <dbReference type="EMBL" id="MFC3765740.1"/>
    </source>
</evidence>
<sequence>MSLDHYVTLGRSGLRVSPFALGAMTFGEDPGGAGTTVEESEKILATYLDRGGNFIDTANLYTNGHSEKILGDFFAAQPGRRQHVVLASKFSFNLFPGDPNGGGAGRGSIVAQLDETLRRLRTDYLDLYWLHNWDRHTPMEETMRTLDDLVRAGKIRYLGFSNTPAWYTAQAQTTALLRGWTPLIALQVQYSVLTRTVEGELAPFARDQGLALVPWSPLRNGFLSGKYRRGTEVTDSARVAYVGGPTEEEYDVIELVGAIADELGTSSAAVSLAWLRSRPGTVVPILGARRVEHLEDNLAGLDVTLTPSQVEALDAISAPTLNYPAFLHGDQRAMLQFAGTTVDGEPSTVYPPLLQSDVRY</sequence>
<evidence type="ECO:0000256" key="1">
    <source>
        <dbReference type="ARBA" id="ARBA00023002"/>
    </source>
</evidence>
<name>A0ABV7YK52_9ACTN</name>
<dbReference type="Gene3D" id="3.20.20.100">
    <property type="entry name" value="NADP-dependent oxidoreductase domain"/>
    <property type="match status" value="1"/>
</dbReference>
<dbReference type="PANTHER" id="PTHR43364">
    <property type="entry name" value="NADH-SPECIFIC METHYLGLYOXAL REDUCTASE-RELATED"/>
    <property type="match status" value="1"/>
</dbReference>
<dbReference type="Pfam" id="PF00248">
    <property type="entry name" value="Aldo_ket_red"/>
    <property type="match status" value="1"/>
</dbReference>
<evidence type="ECO:0000259" key="2">
    <source>
        <dbReference type="Pfam" id="PF00248"/>
    </source>
</evidence>
<evidence type="ECO:0000313" key="4">
    <source>
        <dbReference type="Proteomes" id="UP001595699"/>
    </source>
</evidence>
<accession>A0ABV7YK52</accession>
<organism evidence="3 4">
    <name type="scientific">Tenggerimyces flavus</name>
    <dbReference type="NCBI Taxonomy" id="1708749"/>
    <lineage>
        <taxon>Bacteria</taxon>
        <taxon>Bacillati</taxon>
        <taxon>Actinomycetota</taxon>
        <taxon>Actinomycetes</taxon>
        <taxon>Propionibacteriales</taxon>
        <taxon>Nocardioidaceae</taxon>
        <taxon>Tenggerimyces</taxon>
    </lineage>
</organism>
<gene>
    <name evidence="3" type="ORF">ACFOUW_33240</name>
</gene>
<dbReference type="EMBL" id="JBHRZH010000043">
    <property type="protein sequence ID" value="MFC3765740.1"/>
    <property type="molecule type" value="Genomic_DNA"/>
</dbReference>
<dbReference type="RefSeq" id="WP_205121015.1">
    <property type="nucleotide sequence ID" value="NZ_JAFBCM010000001.1"/>
</dbReference>
<reference evidence="4" key="1">
    <citation type="journal article" date="2019" name="Int. J. Syst. Evol. Microbiol.">
        <title>The Global Catalogue of Microorganisms (GCM) 10K type strain sequencing project: providing services to taxonomists for standard genome sequencing and annotation.</title>
        <authorList>
            <consortium name="The Broad Institute Genomics Platform"/>
            <consortium name="The Broad Institute Genome Sequencing Center for Infectious Disease"/>
            <person name="Wu L."/>
            <person name="Ma J."/>
        </authorList>
    </citation>
    <scope>NUCLEOTIDE SEQUENCE [LARGE SCALE GENOMIC DNA]</scope>
    <source>
        <strain evidence="4">CGMCC 4.7241</strain>
    </source>
</reference>
<dbReference type="InterPro" id="IPR023210">
    <property type="entry name" value="NADP_OxRdtase_dom"/>
</dbReference>
<keyword evidence="1" id="KW-0560">Oxidoreductase</keyword>
<dbReference type="SUPFAM" id="SSF51430">
    <property type="entry name" value="NAD(P)-linked oxidoreductase"/>
    <property type="match status" value="1"/>
</dbReference>
<dbReference type="InterPro" id="IPR036812">
    <property type="entry name" value="NAD(P)_OxRdtase_dom_sf"/>
</dbReference>
<protein>
    <submittedName>
        <fullName evidence="3">Aldo/keto reductase</fullName>
    </submittedName>
</protein>